<reference evidence="3 4" key="1">
    <citation type="submission" date="2016-10" db="EMBL/GenBank/DDBJ databases">
        <title>Genome sequence of the basidiomycete white-rot fungus Trametes pubescens.</title>
        <authorList>
            <person name="Makela M.R."/>
            <person name="Granchi Z."/>
            <person name="Peng M."/>
            <person name="De Vries R.P."/>
            <person name="Grigoriev I."/>
            <person name="Riley R."/>
            <person name="Hilden K."/>
        </authorList>
    </citation>
    <scope>NUCLEOTIDE SEQUENCE [LARGE SCALE GENOMIC DNA]</scope>
    <source>
        <strain evidence="3 4">FBCC735</strain>
    </source>
</reference>
<feature type="domain" description="Ribonuclease H1 N-terminal" evidence="2">
    <location>
        <begin position="386"/>
        <end position="426"/>
    </location>
</feature>
<dbReference type="Proteomes" id="UP000184267">
    <property type="component" value="Unassembled WGS sequence"/>
</dbReference>
<feature type="region of interest" description="Disordered" evidence="1">
    <location>
        <begin position="1"/>
        <end position="21"/>
    </location>
</feature>
<evidence type="ECO:0000256" key="1">
    <source>
        <dbReference type="SAM" id="MobiDB-lite"/>
    </source>
</evidence>
<feature type="compositionally biased region" description="Basic and acidic residues" evidence="1">
    <location>
        <begin position="1"/>
        <end position="11"/>
    </location>
</feature>
<feature type="region of interest" description="Disordered" evidence="1">
    <location>
        <begin position="60"/>
        <end position="79"/>
    </location>
</feature>
<dbReference type="AlphaFoldDB" id="A0A1M2V5S4"/>
<feature type="compositionally biased region" description="Polar residues" evidence="1">
    <location>
        <begin position="242"/>
        <end position="251"/>
    </location>
</feature>
<dbReference type="InterPro" id="IPR011320">
    <property type="entry name" value="RNase_H1_N"/>
</dbReference>
<evidence type="ECO:0000313" key="3">
    <source>
        <dbReference type="EMBL" id="OJT02933.1"/>
    </source>
</evidence>
<dbReference type="OrthoDB" id="3270804at2759"/>
<protein>
    <recommendedName>
        <fullName evidence="2">Ribonuclease H1 N-terminal domain-containing protein</fullName>
    </recommendedName>
</protein>
<dbReference type="Pfam" id="PF01693">
    <property type="entry name" value="Cauli_VI"/>
    <property type="match status" value="1"/>
</dbReference>
<dbReference type="InterPro" id="IPR037056">
    <property type="entry name" value="RNase_H1_N_sf"/>
</dbReference>
<evidence type="ECO:0000259" key="2">
    <source>
        <dbReference type="Pfam" id="PF01693"/>
    </source>
</evidence>
<dbReference type="InterPro" id="IPR009027">
    <property type="entry name" value="Ribosomal_bL9/RNase_H1_N"/>
</dbReference>
<dbReference type="SUPFAM" id="SSF55658">
    <property type="entry name" value="L9 N-domain-like"/>
    <property type="match status" value="1"/>
</dbReference>
<organism evidence="3 4">
    <name type="scientific">Trametes pubescens</name>
    <name type="common">White-rot fungus</name>
    <dbReference type="NCBI Taxonomy" id="154538"/>
    <lineage>
        <taxon>Eukaryota</taxon>
        <taxon>Fungi</taxon>
        <taxon>Dikarya</taxon>
        <taxon>Basidiomycota</taxon>
        <taxon>Agaricomycotina</taxon>
        <taxon>Agaricomycetes</taxon>
        <taxon>Polyporales</taxon>
        <taxon>Polyporaceae</taxon>
        <taxon>Trametes</taxon>
    </lineage>
</organism>
<feature type="region of interest" description="Disordered" evidence="1">
    <location>
        <begin position="188"/>
        <end position="297"/>
    </location>
</feature>
<sequence length="442" mass="46238">MAHNAPTRDERETADEPSAVPRYSIAQLFDFLLSMAEREASLRPPRPDRDLCLNCLRRDIRDTQPNDPEGSNDPGDRRYWSNVSPGSSFMASHLPPILPDPNLVPPLLSLRERARRQNAESAEGSAASNCGTYFTSCASSPVDAPTSDSALSYDAIARPDITVSPARPASSSDPYRTLLATSTLLASSQTPLAPPGLPSHATRPQPTVQESPHCDAPAALAPPAGITASRPVHGPLPGAGLSTASAPQQASADVKGKHRVSPATPSLSTRLHAPNPPAPAQANSASARPEPGAAASVRSAYTPHYHAFLRASDVTPVLTPAIPSALAVPVTPAIASAPAAMAITSGPANVSIPVPAVASQDVTVDAGGEVRPAQPVFAPESQAPDWYVVIKGRKVGVFDNNFEAVASVNRIGGFLMKQYNTREEAMRAFLLAQNAGLVQQMG</sequence>
<comment type="caution">
    <text evidence="3">The sequence shown here is derived from an EMBL/GenBank/DDBJ whole genome shotgun (WGS) entry which is preliminary data.</text>
</comment>
<evidence type="ECO:0000313" key="4">
    <source>
        <dbReference type="Proteomes" id="UP000184267"/>
    </source>
</evidence>
<name>A0A1M2V5S4_TRAPU</name>
<accession>A0A1M2V5S4</accession>
<proteinExistence type="predicted"/>
<gene>
    <name evidence="3" type="ORF">TRAPUB_6505</name>
</gene>
<keyword evidence="4" id="KW-1185">Reference proteome</keyword>
<dbReference type="Gene3D" id="3.40.970.10">
    <property type="entry name" value="Ribonuclease H1, N-terminal domain"/>
    <property type="match status" value="1"/>
</dbReference>
<dbReference type="EMBL" id="MNAD01001641">
    <property type="protein sequence ID" value="OJT02933.1"/>
    <property type="molecule type" value="Genomic_DNA"/>
</dbReference>